<dbReference type="PROSITE" id="PS50213">
    <property type="entry name" value="FAS1"/>
    <property type="match status" value="1"/>
</dbReference>
<dbReference type="RefSeq" id="WP_208351445.1">
    <property type="nucleotide sequence ID" value="NZ_JAALHA020000014.1"/>
</dbReference>
<dbReference type="SMART" id="SM00554">
    <property type="entry name" value="FAS1"/>
    <property type="match status" value="1"/>
</dbReference>
<dbReference type="EMBL" id="JAALHA020000014">
    <property type="protein sequence ID" value="MDR9897718.1"/>
    <property type="molecule type" value="Genomic_DNA"/>
</dbReference>
<accession>A0AAP5IDI0</accession>
<protein>
    <submittedName>
        <fullName evidence="4">Fasciclin domain-containing protein</fullName>
    </submittedName>
</protein>
<keyword evidence="1" id="KW-0732">Signal</keyword>
<evidence type="ECO:0000256" key="1">
    <source>
        <dbReference type="SAM" id="SignalP"/>
    </source>
</evidence>
<feature type="domain" description="SLH" evidence="3">
    <location>
        <begin position="49"/>
        <end position="112"/>
    </location>
</feature>
<dbReference type="PROSITE" id="PS51272">
    <property type="entry name" value="SLH"/>
    <property type="match status" value="3"/>
</dbReference>
<dbReference type="Pfam" id="PF00395">
    <property type="entry name" value="SLH"/>
    <property type="match status" value="3"/>
</dbReference>
<dbReference type="InterPro" id="IPR000782">
    <property type="entry name" value="FAS1_domain"/>
</dbReference>
<keyword evidence="5" id="KW-1185">Reference proteome</keyword>
<evidence type="ECO:0000259" key="3">
    <source>
        <dbReference type="PROSITE" id="PS51272"/>
    </source>
</evidence>
<dbReference type="PANTHER" id="PTHR10900">
    <property type="entry name" value="PERIOSTIN-RELATED"/>
    <property type="match status" value="1"/>
</dbReference>
<dbReference type="InterPro" id="IPR036378">
    <property type="entry name" value="FAS1_dom_sf"/>
</dbReference>
<evidence type="ECO:0000313" key="5">
    <source>
        <dbReference type="Proteomes" id="UP000667802"/>
    </source>
</evidence>
<dbReference type="AlphaFoldDB" id="A0AAP5IDI0"/>
<evidence type="ECO:0000259" key="2">
    <source>
        <dbReference type="PROSITE" id="PS50213"/>
    </source>
</evidence>
<reference evidence="5" key="1">
    <citation type="journal article" date="2021" name="Science">
        <title>Hunting the eagle killer: A cyanobacterial neurotoxin causes vacuolar myelinopathy.</title>
        <authorList>
            <person name="Breinlinger S."/>
            <person name="Phillips T.J."/>
            <person name="Haram B.N."/>
            <person name="Mares J."/>
            <person name="Martinez Yerena J.A."/>
            <person name="Hrouzek P."/>
            <person name="Sobotka R."/>
            <person name="Henderson W.M."/>
            <person name="Schmieder P."/>
            <person name="Williams S.M."/>
            <person name="Lauderdale J.D."/>
            <person name="Wilde H.D."/>
            <person name="Gerrin W."/>
            <person name="Kust A."/>
            <person name="Washington J.W."/>
            <person name="Wagner C."/>
            <person name="Geier B."/>
            <person name="Liebeke M."/>
            <person name="Enke H."/>
            <person name="Niedermeyer T.H.J."/>
            <person name="Wilde S.B."/>
        </authorList>
    </citation>
    <scope>NUCLEOTIDE SEQUENCE [LARGE SCALE GENOMIC DNA]</scope>
    <source>
        <strain evidence="5">Thurmond2011</strain>
    </source>
</reference>
<dbReference type="Proteomes" id="UP000667802">
    <property type="component" value="Unassembled WGS sequence"/>
</dbReference>
<sequence>MRNLFSLTTLNSKLLVFGLTAVVSSITVSAIASAQVTNPSPTSTSNVTSKSTFSDIGSTYWGRPFIQALAKRNIITGFNDGTFRPNQPVSRAEFAAMIQKAFNKKSVRQSSPAEFKDVRPNYWASSAIREAYETGFMSGYPGNLFLPNQTISKVDAIIALVNGLSLSSNGNTSNNLSTHYKDASLIPDYAVNAVAAATNDNLVVNYPNVKRFNPWMPVTRVEAAALLYQALVTQGRVQPLASNVAATQFIVGRKYVAGGTNKVNQTASASFSNASDDIFSRAASSRSFTTLTSLLKTAGLADTLRESGSYTVFAPTNQAFAALPQDTLRRLQQPANRQTLIKILKYHVVPEKLTATKLSDGQITTMEGQPINVQVGSANDQIDVNNARVILPNIQASNGVIHAVDKVLLPPNFDLSQRLQ</sequence>
<organism evidence="4 5">
    <name type="scientific">Aetokthonos hydrillicola Thurmond2011</name>
    <dbReference type="NCBI Taxonomy" id="2712845"/>
    <lineage>
        <taxon>Bacteria</taxon>
        <taxon>Bacillati</taxon>
        <taxon>Cyanobacteriota</taxon>
        <taxon>Cyanophyceae</taxon>
        <taxon>Nostocales</taxon>
        <taxon>Hapalosiphonaceae</taxon>
        <taxon>Aetokthonos</taxon>
    </lineage>
</organism>
<dbReference type="Pfam" id="PF02469">
    <property type="entry name" value="Fasciclin"/>
    <property type="match status" value="1"/>
</dbReference>
<dbReference type="Gene3D" id="2.30.180.10">
    <property type="entry name" value="FAS1 domain"/>
    <property type="match status" value="1"/>
</dbReference>
<feature type="signal peptide" evidence="1">
    <location>
        <begin position="1"/>
        <end position="34"/>
    </location>
</feature>
<name>A0AAP5IDI0_9CYAN</name>
<evidence type="ECO:0000313" key="4">
    <source>
        <dbReference type="EMBL" id="MDR9897718.1"/>
    </source>
</evidence>
<comment type="caution">
    <text evidence="4">The sequence shown here is derived from an EMBL/GenBank/DDBJ whole genome shotgun (WGS) entry which is preliminary data.</text>
</comment>
<dbReference type="SUPFAM" id="SSF82153">
    <property type="entry name" value="FAS1 domain"/>
    <property type="match status" value="1"/>
</dbReference>
<feature type="domain" description="SLH" evidence="3">
    <location>
        <begin position="114"/>
        <end position="174"/>
    </location>
</feature>
<feature type="domain" description="SLH" evidence="3">
    <location>
        <begin position="177"/>
        <end position="241"/>
    </location>
</feature>
<proteinExistence type="predicted"/>
<dbReference type="PANTHER" id="PTHR10900:SF77">
    <property type="entry name" value="FI19380P1"/>
    <property type="match status" value="1"/>
</dbReference>
<feature type="domain" description="FAS1" evidence="2">
    <location>
        <begin position="275"/>
        <end position="408"/>
    </location>
</feature>
<gene>
    <name evidence="4" type="ORF">G7B40_024575</name>
</gene>
<feature type="chain" id="PRO_5043049380" evidence="1">
    <location>
        <begin position="35"/>
        <end position="420"/>
    </location>
</feature>
<dbReference type="InterPro" id="IPR001119">
    <property type="entry name" value="SLH_dom"/>
</dbReference>
<dbReference type="FunFam" id="2.30.180.10:FF:000014">
    <property type="entry name" value="Stabilin 1"/>
    <property type="match status" value="1"/>
</dbReference>
<dbReference type="InterPro" id="IPR050904">
    <property type="entry name" value="Adhesion/Biosynth-related"/>
</dbReference>